<name>A0A1Y5PH77_9MYCO</name>
<dbReference type="AlphaFoldDB" id="A0A1Y5PH77"/>
<organism evidence="1">
    <name type="scientific">uncultured Mycobacterium sp</name>
    <dbReference type="NCBI Taxonomy" id="171292"/>
    <lineage>
        <taxon>Bacteria</taxon>
        <taxon>Bacillati</taxon>
        <taxon>Actinomycetota</taxon>
        <taxon>Actinomycetes</taxon>
        <taxon>Mycobacteriales</taxon>
        <taxon>Mycobacteriaceae</taxon>
        <taxon>Mycobacterium</taxon>
        <taxon>environmental samples</taxon>
    </lineage>
</organism>
<evidence type="ECO:0008006" key="2">
    <source>
        <dbReference type="Google" id="ProtNLM"/>
    </source>
</evidence>
<gene>
    <name evidence="1" type="ORF">MHPYR_50170</name>
</gene>
<reference evidence="1" key="1">
    <citation type="submission" date="2016-03" db="EMBL/GenBank/DDBJ databases">
        <authorList>
            <person name="Ploux O."/>
        </authorList>
    </citation>
    <scope>NUCLEOTIDE SEQUENCE</scope>
    <source>
        <strain evidence="1">UC10</strain>
    </source>
</reference>
<accession>A0A1Y5PH77</accession>
<proteinExistence type="predicted"/>
<sequence>MAGESVAGHLLKSDSVFAFLGAHRGEGSDGTDGHWQIAQKVAPDRVISTVDPEARHAHKAVHRRQDGFKAHIAIEPGTGLDLLAGERSPVRSGRA</sequence>
<protein>
    <recommendedName>
        <fullName evidence="2">Transposase</fullName>
    </recommendedName>
</protein>
<dbReference type="EMBL" id="FLQS01000045">
    <property type="protein sequence ID" value="SBS78003.1"/>
    <property type="molecule type" value="Genomic_DNA"/>
</dbReference>
<evidence type="ECO:0000313" key="1">
    <source>
        <dbReference type="EMBL" id="SBS78003.1"/>
    </source>
</evidence>